<reference evidence="2" key="1">
    <citation type="journal article" date="2020" name="Stud. Mycol.">
        <title>101 Dothideomycetes genomes: a test case for predicting lifestyles and emergence of pathogens.</title>
        <authorList>
            <person name="Haridas S."/>
            <person name="Albert R."/>
            <person name="Binder M."/>
            <person name="Bloem J."/>
            <person name="Labutti K."/>
            <person name="Salamov A."/>
            <person name="Andreopoulos B."/>
            <person name="Baker S."/>
            <person name="Barry K."/>
            <person name="Bills G."/>
            <person name="Bluhm B."/>
            <person name="Cannon C."/>
            <person name="Castanera R."/>
            <person name="Culley D."/>
            <person name="Daum C."/>
            <person name="Ezra D."/>
            <person name="Gonzalez J."/>
            <person name="Henrissat B."/>
            <person name="Kuo A."/>
            <person name="Liang C."/>
            <person name="Lipzen A."/>
            <person name="Lutzoni F."/>
            <person name="Magnuson J."/>
            <person name="Mondo S."/>
            <person name="Nolan M."/>
            <person name="Ohm R."/>
            <person name="Pangilinan J."/>
            <person name="Park H.-J."/>
            <person name="Ramirez L."/>
            <person name="Alfaro M."/>
            <person name="Sun H."/>
            <person name="Tritt A."/>
            <person name="Yoshinaga Y."/>
            <person name="Zwiers L.-H."/>
            <person name="Turgeon B."/>
            <person name="Goodwin S."/>
            <person name="Spatafora J."/>
            <person name="Crous P."/>
            <person name="Grigoriev I."/>
        </authorList>
    </citation>
    <scope>NUCLEOTIDE SEQUENCE</scope>
    <source>
        <strain evidence="2">CBS 121167</strain>
    </source>
</reference>
<name>A0A6A6B5L1_9PEZI</name>
<protein>
    <submittedName>
        <fullName evidence="2">Uncharacterized protein</fullName>
    </submittedName>
</protein>
<dbReference type="GeneID" id="54304810"/>
<sequence length="75" mass="8425">MLSGAKTIAFCRFGHSVSSLHARLTRGRPPPRACKQQRPTQFFFPLLSAFCSVCCYLSFFFSAPRFPLTHIVIAT</sequence>
<dbReference type="EMBL" id="ML995497">
    <property type="protein sequence ID" value="KAF2138257.1"/>
    <property type="molecule type" value="Genomic_DNA"/>
</dbReference>
<keyword evidence="1" id="KW-0472">Membrane</keyword>
<evidence type="ECO:0000313" key="3">
    <source>
        <dbReference type="Proteomes" id="UP000799438"/>
    </source>
</evidence>
<dbReference type="AlphaFoldDB" id="A0A6A6B5L1"/>
<gene>
    <name evidence="2" type="ORF">K452DRAFT_91063</name>
</gene>
<keyword evidence="1" id="KW-0812">Transmembrane</keyword>
<proteinExistence type="predicted"/>
<dbReference type="RefSeq" id="XP_033393970.1">
    <property type="nucleotide sequence ID" value="XM_033547303.1"/>
</dbReference>
<keyword evidence="1" id="KW-1133">Transmembrane helix</keyword>
<dbReference type="Proteomes" id="UP000799438">
    <property type="component" value="Unassembled WGS sequence"/>
</dbReference>
<keyword evidence="3" id="KW-1185">Reference proteome</keyword>
<organism evidence="2 3">
    <name type="scientific">Aplosporella prunicola CBS 121167</name>
    <dbReference type="NCBI Taxonomy" id="1176127"/>
    <lineage>
        <taxon>Eukaryota</taxon>
        <taxon>Fungi</taxon>
        <taxon>Dikarya</taxon>
        <taxon>Ascomycota</taxon>
        <taxon>Pezizomycotina</taxon>
        <taxon>Dothideomycetes</taxon>
        <taxon>Dothideomycetes incertae sedis</taxon>
        <taxon>Botryosphaeriales</taxon>
        <taxon>Aplosporellaceae</taxon>
        <taxon>Aplosporella</taxon>
    </lineage>
</organism>
<feature type="transmembrane region" description="Helical" evidence="1">
    <location>
        <begin position="42"/>
        <end position="61"/>
    </location>
</feature>
<evidence type="ECO:0000256" key="1">
    <source>
        <dbReference type="SAM" id="Phobius"/>
    </source>
</evidence>
<evidence type="ECO:0000313" key="2">
    <source>
        <dbReference type="EMBL" id="KAF2138257.1"/>
    </source>
</evidence>
<accession>A0A6A6B5L1</accession>